<evidence type="ECO:0000313" key="3">
    <source>
        <dbReference type="Proteomes" id="UP000298030"/>
    </source>
</evidence>
<dbReference type="STRING" id="71717.A0A4Y7T476"/>
<accession>A0A4Y7T476</accession>
<organism evidence="2 3">
    <name type="scientific">Coprinellus micaceus</name>
    <name type="common">Glistening ink-cap mushroom</name>
    <name type="synonym">Coprinus micaceus</name>
    <dbReference type="NCBI Taxonomy" id="71717"/>
    <lineage>
        <taxon>Eukaryota</taxon>
        <taxon>Fungi</taxon>
        <taxon>Dikarya</taxon>
        <taxon>Basidiomycota</taxon>
        <taxon>Agaricomycotina</taxon>
        <taxon>Agaricomycetes</taxon>
        <taxon>Agaricomycetidae</taxon>
        <taxon>Agaricales</taxon>
        <taxon>Agaricineae</taxon>
        <taxon>Psathyrellaceae</taxon>
        <taxon>Coprinellus</taxon>
    </lineage>
</organism>
<evidence type="ECO:0000313" key="2">
    <source>
        <dbReference type="EMBL" id="TEB28983.1"/>
    </source>
</evidence>
<feature type="region of interest" description="Disordered" evidence="1">
    <location>
        <begin position="1"/>
        <end position="58"/>
    </location>
</feature>
<dbReference type="OrthoDB" id="2387165at2759"/>
<sequence length="522" mass="57682">MSSVLRVLSSVENLTSPQRTPPKTAVGSPKSIEKPSNLNQPKRKSLNPQDENPTSDMFTIKTTLPKVVNSPYIQKEIQESPKAQQSRTNDGILPSGVPVVNLKVESVTDIVASRLAISLLGHVLFLKNQIPLPVPQLTRLTSSKSSDSRGAKQRAELLASYDTLTSHLTSTFAALSLALYKSCNPEKLEKLNNENMSLMDYAYLAVVLGPSLGIAKSRTFLAVDGFEAKLKELGEGINENDVKRVESRKGDGVENMGAGIEVGDEDCVEDDSGAEEPEDSDDEPDEDSTSESESEDEIPSQHLPPLPPPRLSFVYRDPPAPQASSKPQTSLQTLPQSMVSPLKHWEPLRPSPLKPREPFQPSPSKPPQASQHAHLPGPSTSYADEQKFLQNTERLLSRVLASADAEGYSFANEMAPTQTHILIRAPRCFAHPAWIPRQNITPSLESSLEDFLTKSKAPHRDLEPPRTKRTFGMKKKQQNSEGVWIAANSGLKIPDRLESRSEEEEEMIWWSWDGKMVGFSEW</sequence>
<gene>
    <name evidence="2" type="ORF">FA13DRAFT_1793477</name>
</gene>
<comment type="caution">
    <text evidence="2">The sequence shown here is derived from an EMBL/GenBank/DDBJ whole genome shotgun (WGS) entry which is preliminary data.</text>
</comment>
<proteinExistence type="predicted"/>
<feature type="compositionally biased region" description="Polar residues" evidence="1">
    <location>
        <begin position="34"/>
        <end position="58"/>
    </location>
</feature>
<protein>
    <submittedName>
        <fullName evidence="2">Uncharacterized protein</fullName>
    </submittedName>
</protein>
<feature type="region of interest" description="Disordered" evidence="1">
    <location>
        <begin position="246"/>
        <end position="382"/>
    </location>
</feature>
<dbReference type="EMBL" id="QPFP01000029">
    <property type="protein sequence ID" value="TEB28983.1"/>
    <property type="molecule type" value="Genomic_DNA"/>
</dbReference>
<dbReference type="AlphaFoldDB" id="A0A4Y7T476"/>
<dbReference type="InterPro" id="IPR053729">
    <property type="entry name" value="MAD2L1BP_domain_sf"/>
</dbReference>
<reference evidence="2 3" key="1">
    <citation type="journal article" date="2019" name="Nat. Ecol. Evol.">
        <title>Megaphylogeny resolves global patterns of mushroom evolution.</title>
        <authorList>
            <person name="Varga T."/>
            <person name="Krizsan K."/>
            <person name="Foldi C."/>
            <person name="Dima B."/>
            <person name="Sanchez-Garcia M."/>
            <person name="Sanchez-Ramirez S."/>
            <person name="Szollosi G.J."/>
            <person name="Szarkandi J.G."/>
            <person name="Papp V."/>
            <person name="Albert L."/>
            <person name="Andreopoulos W."/>
            <person name="Angelini C."/>
            <person name="Antonin V."/>
            <person name="Barry K.W."/>
            <person name="Bougher N.L."/>
            <person name="Buchanan P."/>
            <person name="Buyck B."/>
            <person name="Bense V."/>
            <person name="Catcheside P."/>
            <person name="Chovatia M."/>
            <person name="Cooper J."/>
            <person name="Damon W."/>
            <person name="Desjardin D."/>
            <person name="Finy P."/>
            <person name="Geml J."/>
            <person name="Haridas S."/>
            <person name="Hughes K."/>
            <person name="Justo A."/>
            <person name="Karasinski D."/>
            <person name="Kautmanova I."/>
            <person name="Kiss B."/>
            <person name="Kocsube S."/>
            <person name="Kotiranta H."/>
            <person name="LaButti K.M."/>
            <person name="Lechner B.E."/>
            <person name="Liimatainen K."/>
            <person name="Lipzen A."/>
            <person name="Lukacs Z."/>
            <person name="Mihaltcheva S."/>
            <person name="Morgado L.N."/>
            <person name="Niskanen T."/>
            <person name="Noordeloos M.E."/>
            <person name="Ohm R.A."/>
            <person name="Ortiz-Santana B."/>
            <person name="Ovrebo C."/>
            <person name="Racz N."/>
            <person name="Riley R."/>
            <person name="Savchenko A."/>
            <person name="Shiryaev A."/>
            <person name="Soop K."/>
            <person name="Spirin V."/>
            <person name="Szebenyi C."/>
            <person name="Tomsovsky M."/>
            <person name="Tulloss R.E."/>
            <person name="Uehling J."/>
            <person name="Grigoriev I.V."/>
            <person name="Vagvolgyi C."/>
            <person name="Papp T."/>
            <person name="Martin F.M."/>
            <person name="Miettinen O."/>
            <person name="Hibbett D.S."/>
            <person name="Nagy L.G."/>
        </authorList>
    </citation>
    <scope>NUCLEOTIDE SEQUENCE [LARGE SCALE GENOMIC DNA]</scope>
    <source>
        <strain evidence="2 3">FP101781</strain>
    </source>
</reference>
<dbReference type="Gene3D" id="3.30.900.20">
    <property type="match status" value="1"/>
</dbReference>
<feature type="compositionally biased region" description="Pro residues" evidence="1">
    <location>
        <begin position="349"/>
        <end position="366"/>
    </location>
</feature>
<name>A0A4Y7T476_COPMI</name>
<keyword evidence="3" id="KW-1185">Reference proteome</keyword>
<feature type="compositionally biased region" description="Acidic residues" evidence="1">
    <location>
        <begin position="262"/>
        <end position="298"/>
    </location>
</feature>
<evidence type="ECO:0000256" key="1">
    <source>
        <dbReference type="SAM" id="MobiDB-lite"/>
    </source>
</evidence>
<feature type="compositionally biased region" description="Polar residues" evidence="1">
    <location>
        <begin position="322"/>
        <end position="339"/>
    </location>
</feature>
<dbReference type="Proteomes" id="UP000298030">
    <property type="component" value="Unassembled WGS sequence"/>
</dbReference>